<keyword evidence="2" id="KW-1185">Reference proteome</keyword>
<name>A0A5B7F3N6_PORTR</name>
<organism evidence="1 2">
    <name type="scientific">Portunus trituberculatus</name>
    <name type="common">Swimming crab</name>
    <name type="synonym">Neptunus trituberculatus</name>
    <dbReference type="NCBI Taxonomy" id="210409"/>
    <lineage>
        <taxon>Eukaryota</taxon>
        <taxon>Metazoa</taxon>
        <taxon>Ecdysozoa</taxon>
        <taxon>Arthropoda</taxon>
        <taxon>Crustacea</taxon>
        <taxon>Multicrustacea</taxon>
        <taxon>Malacostraca</taxon>
        <taxon>Eumalacostraca</taxon>
        <taxon>Eucarida</taxon>
        <taxon>Decapoda</taxon>
        <taxon>Pleocyemata</taxon>
        <taxon>Brachyura</taxon>
        <taxon>Eubrachyura</taxon>
        <taxon>Portunoidea</taxon>
        <taxon>Portunidae</taxon>
        <taxon>Portuninae</taxon>
        <taxon>Portunus</taxon>
    </lineage>
</organism>
<gene>
    <name evidence="1" type="ORF">E2C01_033297</name>
</gene>
<evidence type="ECO:0000313" key="2">
    <source>
        <dbReference type="Proteomes" id="UP000324222"/>
    </source>
</evidence>
<dbReference type="EMBL" id="VSRR010004463">
    <property type="protein sequence ID" value="MPC39748.1"/>
    <property type="molecule type" value="Genomic_DNA"/>
</dbReference>
<proteinExistence type="predicted"/>
<dbReference type="Proteomes" id="UP000324222">
    <property type="component" value="Unassembled WGS sequence"/>
</dbReference>
<dbReference type="AlphaFoldDB" id="A0A5B7F3N6"/>
<evidence type="ECO:0000313" key="1">
    <source>
        <dbReference type="EMBL" id="MPC39748.1"/>
    </source>
</evidence>
<reference evidence="1 2" key="1">
    <citation type="submission" date="2019-05" db="EMBL/GenBank/DDBJ databases">
        <title>Another draft genome of Portunus trituberculatus and its Hox gene families provides insights of decapod evolution.</title>
        <authorList>
            <person name="Jeong J.-H."/>
            <person name="Song I."/>
            <person name="Kim S."/>
            <person name="Choi T."/>
            <person name="Kim D."/>
            <person name="Ryu S."/>
            <person name="Kim W."/>
        </authorList>
    </citation>
    <scope>NUCLEOTIDE SEQUENCE [LARGE SCALE GENOMIC DNA]</scope>
    <source>
        <tissue evidence="1">Muscle</tissue>
    </source>
</reference>
<comment type="caution">
    <text evidence="1">The sequence shown here is derived from an EMBL/GenBank/DDBJ whole genome shotgun (WGS) entry which is preliminary data.</text>
</comment>
<protein>
    <submittedName>
        <fullName evidence="1">Uncharacterized protein</fullName>
    </submittedName>
</protein>
<accession>A0A5B7F3N6</accession>
<sequence>MTRTTRESITPRYRVFAESHGAPLVTPPWLLCFKPPPAYYLALPGARQTQSTPRKPFKARFMVRIATFWNLWAGGTRRRVSRQGPPRARDAVCLAAATGLGRLQSCLVSSSLDYMEINIKIQRNTTRKLKNSVFGGLCPGQTGAGLDVHRVGPCVCLYVPSESPRPRVVGIVRGRHSQPKIDTRAGPRGIESDKGEVGEKALYIDIDRTNFGGQSSGKRTVGHIEPAECGSGGRESGLVSPPTVTRCGGAAALGGAGGVNMQKAGDDS</sequence>